<organism evidence="2">
    <name type="scientific">viral metagenome</name>
    <dbReference type="NCBI Taxonomy" id="1070528"/>
    <lineage>
        <taxon>unclassified sequences</taxon>
        <taxon>metagenomes</taxon>
        <taxon>organismal metagenomes</taxon>
    </lineage>
</organism>
<sequence length="178" mass="20057">MLAENPMENSSGAPATVGDYLDAAETGSVYSFVPYSYQDEESVYSDRKGKMTRGGRPYTSRTNGNTFVGSDRGHRRIFQQVRGKRVPVEFYLTRYAPGTHIRNAISGIRETTVVGRQEEGNYFKVGLSLPEVTGDQYGALYYSSPEEYERHFYTTVSQPIKEKWLARVQNYGNVYGSA</sequence>
<feature type="region of interest" description="Disordered" evidence="1">
    <location>
        <begin position="46"/>
        <end position="66"/>
    </location>
</feature>
<name>A0A6C0ERF6_9ZZZZ</name>
<dbReference type="AlphaFoldDB" id="A0A6C0ERF6"/>
<dbReference type="EMBL" id="MN738884">
    <property type="protein sequence ID" value="QHT29875.1"/>
    <property type="molecule type" value="Genomic_DNA"/>
</dbReference>
<reference evidence="2" key="1">
    <citation type="journal article" date="2020" name="Nature">
        <title>Giant virus diversity and host interactions through global metagenomics.</title>
        <authorList>
            <person name="Schulz F."/>
            <person name="Roux S."/>
            <person name="Paez-Espino D."/>
            <person name="Jungbluth S."/>
            <person name="Walsh D.A."/>
            <person name="Denef V.J."/>
            <person name="McMahon K.D."/>
            <person name="Konstantinidis K.T."/>
            <person name="Eloe-Fadrosh E.A."/>
            <person name="Kyrpides N.C."/>
            <person name="Woyke T."/>
        </authorList>
    </citation>
    <scope>NUCLEOTIDE SEQUENCE</scope>
    <source>
        <strain evidence="2">GVMAG-M-3300009068-24</strain>
    </source>
</reference>
<proteinExistence type="predicted"/>
<evidence type="ECO:0000256" key="1">
    <source>
        <dbReference type="SAM" id="MobiDB-lite"/>
    </source>
</evidence>
<evidence type="ECO:0000313" key="2">
    <source>
        <dbReference type="EMBL" id="QHT29875.1"/>
    </source>
</evidence>
<protein>
    <submittedName>
        <fullName evidence="2">Uncharacterized protein</fullName>
    </submittedName>
</protein>
<accession>A0A6C0ERF6</accession>